<keyword evidence="2" id="KW-1185">Reference proteome</keyword>
<dbReference type="GeneTree" id="ENSGT00940000179880"/>
<evidence type="ECO:0000313" key="1">
    <source>
        <dbReference type="Ensembl" id="ENSFHEP00000032812.1"/>
    </source>
</evidence>
<protein>
    <recommendedName>
        <fullName evidence="3">Protein kinase domain-containing protein</fullName>
    </recommendedName>
</protein>
<reference evidence="1" key="1">
    <citation type="submission" date="2025-08" db="UniProtKB">
        <authorList>
            <consortium name="Ensembl"/>
        </authorList>
    </citation>
    <scope>IDENTIFICATION</scope>
</reference>
<dbReference type="STRING" id="8078.ENSFHEP00000032812"/>
<accession>A0A3Q2QZN1</accession>
<dbReference type="AlphaFoldDB" id="A0A3Q2QZN1"/>
<sequence>MSEISDCKEMTRSDAPVKLCDFGFAKIDQGDLTTPQFTPYYVAPQVLEAQRRHQKEKSGIIPTSPTPYTYNKVGLTSAEASIE</sequence>
<dbReference type="SUPFAM" id="SSF56112">
    <property type="entry name" value="Protein kinase-like (PK-like)"/>
    <property type="match status" value="1"/>
</dbReference>
<dbReference type="Gene3D" id="1.10.510.10">
    <property type="entry name" value="Transferase(Phosphotransferase) domain 1"/>
    <property type="match status" value="1"/>
</dbReference>
<proteinExistence type="predicted"/>
<reference evidence="1" key="2">
    <citation type="submission" date="2025-09" db="UniProtKB">
        <authorList>
            <consortium name="Ensembl"/>
        </authorList>
    </citation>
    <scope>IDENTIFICATION</scope>
</reference>
<name>A0A3Q2QZN1_FUNHE</name>
<evidence type="ECO:0000313" key="2">
    <source>
        <dbReference type="Proteomes" id="UP000265000"/>
    </source>
</evidence>
<dbReference type="Proteomes" id="UP000265000">
    <property type="component" value="Unplaced"/>
</dbReference>
<dbReference type="InterPro" id="IPR011009">
    <property type="entry name" value="Kinase-like_dom_sf"/>
</dbReference>
<evidence type="ECO:0008006" key="3">
    <source>
        <dbReference type="Google" id="ProtNLM"/>
    </source>
</evidence>
<dbReference type="Ensembl" id="ENSFHET00000026528.1">
    <property type="protein sequence ID" value="ENSFHEP00000032812.1"/>
    <property type="gene ID" value="ENSFHEG00000019503.1"/>
</dbReference>
<organism evidence="1 2">
    <name type="scientific">Fundulus heteroclitus</name>
    <name type="common">Killifish</name>
    <name type="synonym">Mummichog</name>
    <dbReference type="NCBI Taxonomy" id="8078"/>
    <lineage>
        <taxon>Eukaryota</taxon>
        <taxon>Metazoa</taxon>
        <taxon>Chordata</taxon>
        <taxon>Craniata</taxon>
        <taxon>Vertebrata</taxon>
        <taxon>Euteleostomi</taxon>
        <taxon>Actinopterygii</taxon>
        <taxon>Neopterygii</taxon>
        <taxon>Teleostei</taxon>
        <taxon>Neoteleostei</taxon>
        <taxon>Acanthomorphata</taxon>
        <taxon>Ovalentaria</taxon>
        <taxon>Atherinomorphae</taxon>
        <taxon>Cyprinodontiformes</taxon>
        <taxon>Fundulidae</taxon>
        <taxon>Fundulus</taxon>
    </lineage>
</organism>